<dbReference type="Proteomes" id="UP000242814">
    <property type="component" value="Unassembled WGS sequence"/>
</dbReference>
<evidence type="ECO:0000313" key="3">
    <source>
        <dbReference type="Proteomes" id="UP000242814"/>
    </source>
</evidence>
<dbReference type="AlphaFoldDB" id="A0A1D2JH05"/>
<reference evidence="2 3" key="1">
    <citation type="submission" date="2016-06" db="EMBL/GenBank/DDBJ databases">
        <authorList>
            <person name="Kjaerup R.B."/>
            <person name="Dalgaard T.S."/>
            <person name="Juul-Madsen H.R."/>
        </authorList>
    </citation>
    <scope>NUCLEOTIDE SEQUENCE [LARGE SCALE GENOMIC DNA]</scope>
    <source>
        <strain evidence="2 3">Pb300</strain>
    </source>
</reference>
<name>A0A1D2JH05_PARBR</name>
<evidence type="ECO:0000313" key="2">
    <source>
        <dbReference type="EMBL" id="ODH34854.1"/>
    </source>
</evidence>
<dbReference type="EMBL" id="LZYO01000099">
    <property type="protein sequence ID" value="ODH34854.1"/>
    <property type="molecule type" value="Genomic_DNA"/>
</dbReference>
<gene>
    <name evidence="2" type="ORF">ACO22_03011</name>
</gene>
<feature type="compositionally biased region" description="Polar residues" evidence="1">
    <location>
        <begin position="1"/>
        <end position="11"/>
    </location>
</feature>
<evidence type="ECO:0000256" key="1">
    <source>
        <dbReference type="SAM" id="MobiDB-lite"/>
    </source>
</evidence>
<comment type="caution">
    <text evidence="2">The sequence shown here is derived from an EMBL/GenBank/DDBJ whole genome shotgun (WGS) entry which is preliminary data.</text>
</comment>
<accession>A0A1D2JH05</accession>
<feature type="region of interest" description="Disordered" evidence="1">
    <location>
        <begin position="1"/>
        <end position="29"/>
    </location>
</feature>
<sequence>MSSPPTNSPAQTAGDRISNEEPRTAPIVPPACPFVKNGIALESLGGHVGASGKGYDDHGNGNREKFSV</sequence>
<protein>
    <submittedName>
        <fullName evidence="2">Uncharacterized protein</fullName>
    </submittedName>
</protein>
<feature type="region of interest" description="Disordered" evidence="1">
    <location>
        <begin position="48"/>
        <end position="68"/>
    </location>
</feature>
<feature type="compositionally biased region" description="Basic and acidic residues" evidence="1">
    <location>
        <begin position="54"/>
        <end position="68"/>
    </location>
</feature>
<organism evidence="2 3">
    <name type="scientific">Paracoccidioides brasiliensis</name>
    <dbReference type="NCBI Taxonomy" id="121759"/>
    <lineage>
        <taxon>Eukaryota</taxon>
        <taxon>Fungi</taxon>
        <taxon>Dikarya</taxon>
        <taxon>Ascomycota</taxon>
        <taxon>Pezizomycotina</taxon>
        <taxon>Eurotiomycetes</taxon>
        <taxon>Eurotiomycetidae</taxon>
        <taxon>Onygenales</taxon>
        <taxon>Ajellomycetaceae</taxon>
        <taxon>Paracoccidioides</taxon>
    </lineage>
</organism>
<proteinExistence type="predicted"/>